<dbReference type="EMBL" id="CP006682">
    <property type="protein sequence ID" value="AHB36711.1"/>
    <property type="molecule type" value="Genomic_DNA"/>
</dbReference>
<dbReference type="OrthoDB" id="389234at2"/>
<dbReference type="HOGENOM" id="CLU_1142026_0_0_14"/>
<dbReference type="PATRIC" id="fig|1276258.3.peg.887"/>
<name>V5RKR8_SPIAP</name>
<proteinExistence type="predicted"/>
<accession>V5RKR8</accession>
<keyword evidence="2" id="KW-1185">Reference proteome</keyword>
<reference evidence="1 2" key="1">
    <citation type="journal article" date="2014" name="Genome Announc.">
        <title>Complete Genome Sequence of Spiroplasma apis B31T (ATCC 33834), a Bacterium Associated with May Disease of Honeybees (Apis mellifera).</title>
        <authorList>
            <person name="Ku C."/>
            <person name="Lo W.S."/>
            <person name="Chen L.L."/>
            <person name="Kuo C.H."/>
        </authorList>
    </citation>
    <scope>NUCLEOTIDE SEQUENCE [LARGE SCALE GENOMIC DNA]</scope>
    <source>
        <strain evidence="1">B31</strain>
    </source>
</reference>
<organism evidence="1 2">
    <name type="scientific">Spiroplasma apis B31</name>
    <dbReference type="NCBI Taxonomy" id="1276258"/>
    <lineage>
        <taxon>Bacteria</taxon>
        <taxon>Bacillati</taxon>
        <taxon>Mycoplasmatota</taxon>
        <taxon>Mollicutes</taxon>
        <taxon>Entomoplasmatales</taxon>
        <taxon>Spiroplasmataceae</taxon>
        <taxon>Spiroplasma</taxon>
    </lineage>
</organism>
<dbReference type="KEGG" id="sapi:SAPIS_v1c08660"/>
<gene>
    <name evidence="1" type="ORF">SAPIS_v1c08660</name>
</gene>
<dbReference type="AlphaFoldDB" id="V5RKR8"/>
<evidence type="ECO:0000313" key="2">
    <source>
        <dbReference type="Proteomes" id="UP000018550"/>
    </source>
</evidence>
<sequence>MNIQKIIKQTIEDIANYYNNECFHKHKIYSQKIDIDTKKIEDLSNESIDSKQLEDCLQEIISKIYELRQLNQQQLTNDGFDVKIFAKNEILLTSASNSFETVSKVLKEIEYLKTPLDLRKPYDINEKFIVRKIHSVALSLLTKYENLPNRLKRSAHLDSIIRSTCKITKTEDLKLIENYSKKILNKHNEILNLDYFVIIDSLCEEYGWIHDVVRLSKLNSYVVGMLVNVDIYSNLLRCSLYTPDKD</sequence>
<dbReference type="STRING" id="1276258.SAPIS_v1c08660"/>
<dbReference type="RefSeq" id="WP_023790070.1">
    <property type="nucleotide sequence ID" value="NC_022998.1"/>
</dbReference>
<dbReference type="Proteomes" id="UP000018550">
    <property type="component" value="Chromosome"/>
</dbReference>
<protein>
    <submittedName>
        <fullName evidence="1">Uncharacterized protein</fullName>
    </submittedName>
</protein>
<evidence type="ECO:0000313" key="1">
    <source>
        <dbReference type="EMBL" id="AHB36711.1"/>
    </source>
</evidence>